<gene>
    <name evidence="2" type="ORF">G4H13_35265</name>
</gene>
<reference evidence="2" key="1">
    <citation type="submission" date="2020-02" db="EMBL/GenBank/DDBJ databases">
        <title>A new Streptomyces sp. for controlling soil-borne diseases.</title>
        <authorList>
            <person name="Li X."/>
            <person name="Tian Y."/>
            <person name="Gao K."/>
        </authorList>
    </citation>
    <scope>NUCLEOTIDE SEQUENCE [LARGE SCALE GENOMIC DNA]</scope>
    <source>
        <strain evidence="2">0250</strain>
    </source>
</reference>
<name>A0A6G4ARS0_9ACTN</name>
<sequence>MTAPFLSVFLPDTSRNRDSLAVAWTRMLELGYAPRATPVDEPEGCTRTRCAGVHRGYPGSEHRWALTCLLCCQDIDVYASHMRDRKGANPAPPRRHKGCPYSGPRKAAARAARYAEIGRAIPDWDTEARAALAA</sequence>
<proteinExistence type="predicted"/>
<dbReference type="Proteomes" id="UP000476310">
    <property type="component" value="Unassembled WGS sequence"/>
</dbReference>
<dbReference type="AlphaFoldDB" id="A0A6G4ARS0"/>
<organism evidence="2 3">
    <name type="scientific">Streptomyces rhizosphaericus</name>
    <dbReference type="NCBI Taxonomy" id="114699"/>
    <lineage>
        <taxon>Bacteria</taxon>
        <taxon>Bacillati</taxon>
        <taxon>Actinomycetota</taxon>
        <taxon>Actinomycetes</taxon>
        <taxon>Kitasatosporales</taxon>
        <taxon>Streptomycetaceae</taxon>
        <taxon>Streptomyces</taxon>
        <taxon>Streptomyces violaceusniger group</taxon>
    </lineage>
</organism>
<evidence type="ECO:0000313" key="3">
    <source>
        <dbReference type="Proteomes" id="UP000476310"/>
    </source>
</evidence>
<dbReference type="EMBL" id="JAAIKT010000060">
    <property type="protein sequence ID" value="NEW75474.1"/>
    <property type="molecule type" value="Genomic_DNA"/>
</dbReference>
<evidence type="ECO:0000313" key="2">
    <source>
        <dbReference type="EMBL" id="NEW75474.1"/>
    </source>
</evidence>
<accession>A0A6G4ARS0</accession>
<keyword evidence="3" id="KW-1185">Reference proteome</keyword>
<evidence type="ECO:0000256" key="1">
    <source>
        <dbReference type="SAM" id="MobiDB-lite"/>
    </source>
</evidence>
<feature type="region of interest" description="Disordered" evidence="1">
    <location>
        <begin position="84"/>
        <end position="104"/>
    </location>
</feature>
<comment type="caution">
    <text evidence="2">The sequence shown here is derived from an EMBL/GenBank/DDBJ whole genome shotgun (WGS) entry which is preliminary data.</text>
</comment>
<protein>
    <submittedName>
        <fullName evidence="2">Uncharacterized protein</fullName>
    </submittedName>
</protein>
<dbReference type="RefSeq" id="WP_164433861.1">
    <property type="nucleotide sequence ID" value="NZ_JAAIKT010000060.1"/>
</dbReference>